<proteinExistence type="predicted"/>
<evidence type="ECO:0000313" key="4">
    <source>
        <dbReference type="EMBL" id="CAB4861787.1"/>
    </source>
</evidence>
<evidence type="ECO:0000259" key="3">
    <source>
        <dbReference type="Pfam" id="PF20696"/>
    </source>
</evidence>
<dbReference type="SUPFAM" id="SSF143968">
    <property type="entry name" value="UbiD C-terminal domain-like"/>
    <property type="match status" value="1"/>
</dbReference>
<dbReference type="Pfam" id="PF20696">
    <property type="entry name" value="UbiD_C"/>
    <property type="match status" value="1"/>
</dbReference>
<dbReference type="GO" id="GO:0016831">
    <property type="term" value="F:carboxy-lyase activity"/>
    <property type="evidence" value="ECO:0007669"/>
    <property type="project" value="InterPro"/>
</dbReference>
<feature type="compositionally biased region" description="Pro residues" evidence="1">
    <location>
        <begin position="44"/>
        <end position="56"/>
    </location>
</feature>
<organism evidence="4">
    <name type="scientific">freshwater metagenome</name>
    <dbReference type="NCBI Taxonomy" id="449393"/>
    <lineage>
        <taxon>unclassified sequences</taxon>
        <taxon>metagenomes</taxon>
        <taxon>ecological metagenomes</taxon>
    </lineage>
</organism>
<evidence type="ECO:0000256" key="1">
    <source>
        <dbReference type="SAM" id="MobiDB-lite"/>
    </source>
</evidence>
<sequence length="647" mass="69182">MTEQISQGSPLPSAMPSAAALEAVRAMMSSAPTQAPAPTEPVAQPTPTPMAAPIPPAATQAPTQLPPPAPETQLPPPVPATQLPPPIPTEVEPTPLAAAVAVSQAPPAPQAPAAPTPDPAAAPFVAPIEQISPAAPAPLYDEIVHEHEIQEIPWTGPYDSIRDYIKAMEATGNLVHVPEMDQDEYETTAFVYRSIERLGYWKAPALLVDRVKIDGQWVEGPLLANAYGPWAAEALCLGVPMDEINDNHEQMYRKTLDLIEKKMGFGGLPKVEPEVVDASVAPVKEIILTGDDIDLTKFAFIQTNPADAGRYMTTGSVMMIDPELGKNTGTYRCQIKGPRQIGVNPEPNQDGWRMIMAARKRGEKSLKCSIVMGADPLVFTASSTKLGGPFGGDEIALAGGLRGKAVQVVKSEHSDIMVPANAEMIIEGEIPLDQMLPEGPFAELYGYLGRAKEENFFMNVTAVTHRPKPIIVNAYTGIARAYCTAPVEAGFRAQFRRSVPGFLNMHLLLQALGVYIVQINKTSPGQGISAGLAASSASGLAKVVIVVDKDVNIYRLDDVMASLGSRWQPVPGTVLIPQSQGVPLDPSAPKRGLTSRVIIDATRQLAIEGGPESLSPVSRELLEELAPNAFPNIDAKWDTYFTNDNEA</sequence>
<dbReference type="Pfam" id="PF01977">
    <property type="entry name" value="UbiD"/>
    <property type="match status" value="1"/>
</dbReference>
<dbReference type="InterPro" id="IPR049381">
    <property type="entry name" value="UbiD-like_C"/>
</dbReference>
<feature type="domain" description="3-octaprenyl-4-hydroxybenzoate carboxy-lyase-like Rift-related" evidence="2">
    <location>
        <begin position="276"/>
        <end position="477"/>
    </location>
</feature>
<feature type="compositionally biased region" description="Pro residues" evidence="1">
    <location>
        <begin position="64"/>
        <end position="84"/>
    </location>
</feature>
<evidence type="ECO:0000259" key="2">
    <source>
        <dbReference type="Pfam" id="PF01977"/>
    </source>
</evidence>
<dbReference type="GO" id="GO:0005737">
    <property type="term" value="C:cytoplasm"/>
    <property type="evidence" value="ECO:0007669"/>
    <property type="project" value="TreeGrafter"/>
</dbReference>
<protein>
    <submittedName>
        <fullName evidence="4">Unannotated protein</fullName>
    </submittedName>
</protein>
<dbReference type="SUPFAM" id="SSF50475">
    <property type="entry name" value="FMN-binding split barrel"/>
    <property type="match status" value="1"/>
</dbReference>
<feature type="region of interest" description="Disordered" evidence="1">
    <location>
        <begin position="25"/>
        <end position="84"/>
    </location>
</feature>
<dbReference type="AlphaFoldDB" id="A0A6J7CTN0"/>
<dbReference type="PANTHER" id="PTHR30108">
    <property type="entry name" value="3-OCTAPRENYL-4-HYDROXYBENZOATE CARBOXY-LYASE-RELATED"/>
    <property type="match status" value="1"/>
</dbReference>
<gene>
    <name evidence="4" type="ORF">UFOPK3401_00285</name>
</gene>
<name>A0A6J7CTN0_9ZZZZ</name>
<dbReference type="InterPro" id="IPR048304">
    <property type="entry name" value="UbiD_Rift_dom"/>
</dbReference>
<reference evidence="4" key="1">
    <citation type="submission" date="2020-05" db="EMBL/GenBank/DDBJ databases">
        <authorList>
            <person name="Chiriac C."/>
            <person name="Salcher M."/>
            <person name="Ghai R."/>
            <person name="Kavagutti S V."/>
        </authorList>
    </citation>
    <scope>NUCLEOTIDE SEQUENCE</scope>
</reference>
<dbReference type="InterPro" id="IPR002830">
    <property type="entry name" value="UbiD"/>
</dbReference>
<accession>A0A6J7CTN0</accession>
<dbReference type="Gene3D" id="3.40.1670.10">
    <property type="entry name" value="UbiD C-terminal domain-like"/>
    <property type="match status" value="1"/>
</dbReference>
<dbReference type="NCBIfam" id="TIGR00148">
    <property type="entry name" value="UbiD family decarboxylase"/>
    <property type="match status" value="1"/>
</dbReference>
<feature type="domain" description="3-octaprenyl-4-hydroxybenzoate carboxy-lyase-like C-terminal" evidence="3">
    <location>
        <begin position="485"/>
        <end position="601"/>
    </location>
</feature>
<dbReference type="PANTHER" id="PTHR30108:SF17">
    <property type="entry name" value="FERULIC ACID DECARBOXYLASE 1"/>
    <property type="match status" value="1"/>
</dbReference>
<dbReference type="EMBL" id="CAFBLM010000007">
    <property type="protein sequence ID" value="CAB4861787.1"/>
    <property type="molecule type" value="Genomic_DNA"/>
</dbReference>